<proteinExistence type="predicted"/>
<dbReference type="AlphaFoldDB" id="A0AAD5Y2C3"/>
<name>A0AAD5Y2C3_9FUNG</name>
<reference evidence="1" key="1">
    <citation type="submission" date="2020-05" db="EMBL/GenBank/DDBJ databases">
        <title>Phylogenomic resolution of chytrid fungi.</title>
        <authorList>
            <person name="Stajich J.E."/>
            <person name="Amses K."/>
            <person name="Simmons R."/>
            <person name="Seto K."/>
            <person name="Myers J."/>
            <person name="Bonds A."/>
            <person name="Quandt C.A."/>
            <person name="Barry K."/>
            <person name="Liu P."/>
            <person name="Grigoriev I."/>
            <person name="Longcore J.E."/>
            <person name="James T.Y."/>
        </authorList>
    </citation>
    <scope>NUCLEOTIDE SEQUENCE</scope>
    <source>
        <strain evidence="1">PLAUS21</strain>
    </source>
</reference>
<evidence type="ECO:0000313" key="2">
    <source>
        <dbReference type="Proteomes" id="UP001210925"/>
    </source>
</evidence>
<dbReference type="Proteomes" id="UP001210925">
    <property type="component" value="Unassembled WGS sequence"/>
</dbReference>
<dbReference type="Gene3D" id="3.80.10.10">
    <property type="entry name" value="Ribonuclease Inhibitor"/>
    <property type="match status" value="3"/>
</dbReference>
<dbReference type="Pfam" id="PF13516">
    <property type="entry name" value="LRR_6"/>
    <property type="match status" value="1"/>
</dbReference>
<dbReference type="EMBL" id="JADGKB010000076">
    <property type="protein sequence ID" value="KAJ3254896.1"/>
    <property type="molecule type" value="Genomic_DNA"/>
</dbReference>
<organism evidence="1 2">
    <name type="scientific">Boothiomyces macroporosus</name>
    <dbReference type="NCBI Taxonomy" id="261099"/>
    <lineage>
        <taxon>Eukaryota</taxon>
        <taxon>Fungi</taxon>
        <taxon>Fungi incertae sedis</taxon>
        <taxon>Chytridiomycota</taxon>
        <taxon>Chytridiomycota incertae sedis</taxon>
        <taxon>Chytridiomycetes</taxon>
        <taxon>Rhizophydiales</taxon>
        <taxon>Terramycetaceae</taxon>
        <taxon>Boothiomyces</taxon>
    </lineage>
</organism>
<protein>
    <submittedName>
        <fullName evidence="1">Uncharacterized protein</fullName>
    </submittedName>
</protein>
<dbReference type="InterPro" id="IPR032675">
    <property type="entry name" value="LRR_dom_sf"/>
</dbReference>
<dbReference type="InterPro" id="IPR052394">
    <property type="entry name" value="LRR-containing"/>
</dbReference>
<dbReference type="SMART" id="SM00368">
    <property type="entry name" value="LRR_RI"/>
    <property type="match status" value="6"/>
</dbReference>
<dbReference type="PANTHER" id="PTHR24114">
    <property type="entry name" value="LEUCINE RICH REPEAT FAMILY PROTEIN"/>
    <property type="match status" value="1"/>
</dbReference>
<dbReference type="InterPro" id="IPR001611">
    <property type="entry name" value="Leu-rich_rpt"/>
</dbReference>
<gene>
    <name evidence="1" type="ORF">HK103_006792</name>
</gene>
<dbReference type="SUPFAM" id="SSF52047">
    <property type="entry name" value="RNI-like"/>
    <property type="match status" value="1"/>
</dbReference>
<comment type="caution">
    <text evidence="1">The sequence shown here is derived from an EMBL/GenBank/DDBJ whole genome shotgun (WGS) entry which is preliminary data.</text>
</comment>
<keyword evidence="2" id="KW-1185">Reference proteome</keyword>
<evidence type="ECO:0000313" key="1">
    <source>
        <dbReference type="EMBL" id="KAJ3254896.1"/>
    </source>
</evidence>
<dbReference type="PROSITE" id="PS51450">
    <property type="entry name" value="LRR"/>
    <property type="match status" value="1"/>
</dbReference>
<accession>A0AAD5Y2C3</accession>
<dbReference type="PANTHER" id="PTHR24114:SF2">
    <property type="entry name" value="F-BOX DOMAIN-CONTAINING PROTEIN-RELATED"/>
    <property type="match status" value="1"/>
</dbReference>
<sequence>MSEYHLYCTNESEDSLDMGKMSKILCKLKTIEILQNYPSQFILECLLENTTIEKLYIDDVFEEIDMSTLQSVLSNGRIKKLVLNNWDSVHIVLNLLDWDEINLEEFELFCATFTVEGFEGFVQEFVQNKTIQRISFRGCGLGDEYAPAIVQLILRMPTLIDLELATNFFSHHGLAQWLDPIAQSKIVHFDVSDNPLNSIECIIPQIGIILQQLKSFKIGAAIIYQSGLQILADSLHKAKNLEYLLLNEIELTPLFFVHLKTGFDRLSTLRLDTCHLGIEAAPYLADVIRKKNLKELDLSRNKIQSDSLEILIDAIIENPNLRLLDLSENFFGENGFKQISYLLKKSTSLKDLILDINPIGLTSMHYLAEGIMSNRTLETLSIEDCQFSPDNIPVLYKALYQNKTLFGLYIHFHQNMERLDCYCEGITDLLAVNRGIRQLSCPSFSPAKLSTMAKVVENNYSVTWIGFPDSQQFDASLRYGLKYDYGIFSPITERNRDIQLYRSRDLITIARLIILLNVPYDIAVQIFNIYYQFSSLALRDMGTFRRALLSKNSIGKIADNLGFSVQVFTRRCKQFLE</sequence>